<organism evidence="3 4">
    <name type="scientific">Methylobacterium isbiliense</name>
    <dbReference type="NCBI Taxonomy" id="315478"/>
    <lineage>
        <taxon>Bacteria</taxon>
        <taxon>Pseudomonadati</taxon>
        <taxon>Pseudomonadota</taxon>
        <taxon>Alphaproteobacteria</taxon>
        <taxon>Hyphomicrobiales</taxon>
        <taxon>Methylobacteriaceae</taxon>
        <taxon>Methylobacterium</taxon>
    </lineage>
</organism>
<sequence length="85" mass="8894">MTRLLPLAALLVAAAPAAAGERVPRPRLCPQDAPPGVRLPDRPECREAEARGVRAAERPAPGFIDLGSGMQVRIGGRAAFEAGTR</sequence>
<dbReference type="RefSeq" id="WP_238235486.1">
    <property type="nucleotide sequence ID" value="NZ_BPQQ01000029.1"/>
</dbReference>
<evidence type="ECO:0000256" key="2">
    <source>
        <dbReference type="SAM" id="SignalP"/>
    </source>
</evidence>
<evidence type="ECO:0000313" key="3">
    <source>
        <dbReference type="EMBL" id="GJE00602.1"/>
    </source>
</evidence>
<keyword evidence="2" id="KW-0732">Signal</keyword>
<name>A0ABQ4SBW6_9HYPH</name>
<reference evidence="3" key="2">
    <citation type="submission" date="2021-08" db="EMBL/GenBank/DDBJ databases">
        <authorList>
            <person name="Tani A."/>
            <person name="Ola A."/>
            <person name="Ogura Y."/>
            <person name="Katsura K."/>
            <person name="Hayashi T."/>
        </authorList>
    </citation>
    <scope>NUCLEOTIDE SEQUENCE</scope>
    <source>
        <strain evidence="3">DSM 17168</strain>
    </source>
</reference>
<gene>
    <name evidence="3" type="ORF">GMJLKIPL_2525</name>
</gene>
<protein>
    <recommendedName>
        <fullName evidence="5">Porin</fullName>
    </recommendedName>
</protein>
<evidence type="ECO:0000256" key="1">
    <source>
        <dbReference type="SAM" id="MobiDB-lite"/>
    </source>
</evidence>
<reference evidence="3" key="1">
    <citation type="journal article" date="2021" name="Front. Microbiol.">
        <title>Comprehensive Comparative Genomics and Phenotyping of Methylobacterium Species.</title>
        <authorList>
            <person name="Alessa O."/>
            <person name="Ogura Y."/>
            <person name="Fujitani Y."/>
            <person name="Takami H."/>
            <person name="Hayashi T."/>
            <person name="Sahin N."/>
            <person name="Tani A."/>
        </authorList>
    </citation>
    <scope>NUCLEOTIDE SEQUENCE</scope>
    <source>
        <strain evidence="3">DSM 17168</strain>
    </source>
</reference>
<accession>A0ABQ4SBW6</accession>
<dbReference type="EMBL" id="BPQQ01000029">
    <property type="protein sequence ID" value="GJE00602.1"/>
    <property type="molecule type" value="Genomic_DNA"/>
</dbReference>
<feature type="region of interest" description="Disordered" evidence="1">
    <location>
        <begin position="21"/>
        <end position="42"/>
    </location>
</feature>
<comment type="caution">
    <text evidence="3">The sequence shown here is derived from an EMBL/GenBank/DDBJ whole genome shotgun (WGS) entry which is preliminary data.</text>
</comment>
<proteinExistence type="predicted"/>
<dbReference type="Proteomes" id="UP001055153">
    <property type="component" value="Unassembled WGS sequence"/>
</dbReference>
<evidence type="ECO:0000313" key="4">
    <source>
        <dbReference type="Proteomes" id="UP001055153"/>
    </source>
</evidence>
<keyword evidence="4" id="KW-1185">Reference proteome</keyword>
<evidence type="ECO:0008006" key="5">
    <source>
        <dbReference type="Google" id="ProtNLM"/>
    </source>
</evidence>
<feature type="signal peptide" evidence="2">
    <location>
        <begin position="1"/>
        <end position="19"/>
    </location>
</feature>
<feature type="chain" id="PRO_5047204240" description="Porin" evidence="2">
    <location>
        <begin position="20"/>
        <end position="85"/>
    </location>
</feature>